<dbReference type="SUPFAM" id="SSF74650">
    <property type="entry name" value="Galactose mutarotase-like"/>
    <property type="match status" value="1"/>
</dbReference>
<dbReference type="Pfam" id="PF16353">
    <property type="entry name" value="LacZ_4"/>
    <property type="match status" value="1"/>
</dbReference>
<dbReference type="PANTHER" id="PTHR46323:SF2">
    <property type="entry name" value="BETA-GALACTOSIDASE"/>
    <property type="match status" value="1"/>
</dbReference>
<dbReference type="InterPro" id="IPR050347">
    <property type="entry name" value="Bact_Beta-galactosidase"/>
</dbReference>
<keyword evidence="5 9" id="KW-0326">Glycosidase</keyword>
<feature type="region of interest" description="Disordered" evidence="7">
    <location>
        <begin position="762"/>
        <end position="792"/>
    </location>
</feature>
<dbReference type="SUPFAM" id="SSF49785">
    <property type="entry name" value="Galactose-binding domain-like"/>
    <property type="match status" value="1"/>
</dbReference>
<dbReference type="Gene3D" id="2.60.120.260">
    <property type="entry name" value="Galactose-binding domain-like"/>
    <property type="match status" value="1"/>
</dbReference>
<evidence type="ECO:0000256" key="4">
    <source>
        <dbReference type="ARBA" id="ARBA00022801"/>
    </source>
</evidence>
<feature type="region of interest" description="Disordered" evidence="7">
    <location>
        <begin position="1"/>
        <end position="31"/>
    </location>
</feature>
<dbReference type="GO" id="GO:0009341">
    <property type="term" value="C:beta-galactosidase complex"/>
    <property type="evidence" value="ECO:0007669"/>
    <property type="project" value="InterPro"/>
</dbReference>
<accession>A0A1R4FAS8</accession>
<evidence type="ECO:0000256" key="6">
    <source>
        <dbReference type="ARBA" id="ARBA00032230"/>
    </source>
</evidence>
<dbReference type="Gene3D" id="3.20.20.80">
    <property type="entry name" value="Glycosidases"/>
    <property type="match status" value="1"/>
</dbReference>
<feature type="region of interest" description="Disordered" evidence="7">
    <location>
        <begin position="924"/>
        <end position="945"/>
    </location>
</feature>
<evidence type="ECO:0000256" key="5">
    <source>
        <dbReference type="ARBA" id="ARBA00023295"/>
    </source>
</evidence>
<dbReference type="InterPro" id="IPR006104">
    <property type="entry name" value="Glyco_hydro_2_N"/>
</dbReference>
<sequence>MTQQQSLPYHLDPSPGAGTLPARAHLSSDRPEATLNGDWGFRYSASVAAAHQDPAAQDSRFPHTVAVPGHWVLDAANGSLITGRINRFGSPWYTNVDYPFPLDPPYVPDENGTGDYLREFTLEDLGFSAAVLAGLGRVILRFEGVESTFKAWLNGTELGHASGSRLSHEFDVTDHLHHGIGSNRLVVRVHAFAAASYLEDQDQWWLPGIFRDVTLIGEPAAGIQDVRIVADYHDGAGHLALEAEAPARAYPLRLSIPELGIEHRIEAPTGGTATAKIDVAVGPVLGWSAETPRLYAATLASSEETVSLRLGFRRVDISDGVLRVNGAPIRFRGVNRHEFHPRVGRAITAEFTRSELETMKRHNINAIRTSHYPPNHHLLDLADELGFWLIDECDLETHGFVATGWEANPSDDPIWLPAYLDRIERTWRRDANHSSVVMFSLGNESGTGANLAAMADWLRSHDPMRPIHYEGDHEARYTDVYSRMYATPTESDSLLARNPVPWVSAEGSDRISAQPYILCEYVHAMGNGPGGMSDYEALFDTHPRAAGGFVWEYKDHGILASTPDGRQVYAYGGDFAEPIHDSNFVLDGLVFADGTPSPGLIEYAKVIEPFRVTIGEDLRIQNRQDFEDTTGYTFHWRIDGADRGPEAAGEPLAAGILEVPTTAPRSTSTLALPAAANKHPGALLSVSVHLAEPTWWAPAGHEVAWGQGLTTGRPGPAEDPELAKHPGGTAAQPWELAAFDEAGLLRSLAELELAGPELLAFRAPTDNDDGTIEPSRGMRPGGPDTVGTNAQAPEDFDWDAYAGLAPEPVRAIAEKWRAAGLHRLQRRTVSTRATAGELASAHRYGAPARPEGFGVDLNFSATGTSLRLRARMEALQEYGFPLAQLGLGFTLPAAVLTDASTARFTGAGPGESYADSRAAQRFGTHPLPVGALRTDYPRPQANGRRGDLRSLDLELVDGRTLRLTILDGPPDTGFTLSPWSQQELAAASHPTELPESTHWHLGIDAGQHGLGSRSCGIDVAEPEAFTARRAELLLELAVLPGGDGTA</sequence>
<organism evidence="9 10">
    <name type="scientific">Arthrobacter rhombi</name>
    <dbReference type="NCBI Taxonomy" id="71253"/>
    <lineage>
        <taxon>Bacteria</taxon>
        <taxon>Bacillati</taxon>
        <taxon>Actinomycetota</taxon>
        <taxon>Actinomycetes</taxon>
        <taxon>Micrococcales</taxon>
        <taxon>Micrococcaceae</taxon>
        <taxon>Arthrobacter</taxon>
    </lineage>
</organism>
<dbReference type="GO" id="GO:0030246">
    <property type="term" value="F:carbohydrate binding"/>
    <property type="evidence" value="ECO:0007669"/>
    <property type="project" value="InterPro"/>
</dbReference>
<evidence type="ECO:0000313" key="9">
    <source>
        <dbReference type="EMBL" id="SJM53014.1"/>
    </source>
</evidence>
<dbReference type="Pfam" id="PF02929">
    <property type="entry name" value="Bgal_small_N"/>
    <property type="match status" value="1"/>
</dbReference>
<dbReference type="SUPFAM" id="SSF49303">
    <property type="entry name" value="beta-Galactosidase/glucuronidase domain"/>
    <property type="match status" value="2"/>
</dbReference>
<dbReference type="InterPro" id="IPR014718">
    <property type="entry name" value="GH-type_carb-bd"/>
</dbReference>
<name>A0A1R4FAS8_9MICC</name>
<dbReference type="EC" id="3.2.1.23" evidence="3"/>
<dbReference type="InterPro" id="IPR013783">
    <property type="entry name" value="Ig-like_fold"/>
</dbReference>
<dbReference type="EMBL" id="FUHW01000014">
    <property type="protein sequence ID" value="SJM53014.1"/>
    <property type="molecule type" value="Genomic_DNA"/>
</dbReference>
<dbReference type="SUPFAM" id="SSF51445">
    <property type="entry name" value="(Trans)glycosidases"/>
    <property type="match status" value="1"/>
</dbReference>
<evidence type="ECO:0000256" key="1">
    <source>
        <dbReference type="ARBA" id="ARBA00001412"/>
    </source>
</evidence>
<dbReference type="SMART" id="SM01038">
    <property type="entry name" value="Bgal_small_N"/>
    <property type="match status" value="1"/>
</dbReference>
<evidence type="ECO:0000256" key="7">
    <source>
        <dbReference type="SAM" id="MobiDB-lite"/>
    </source>
</evidence>
<evidence type="ECO:0000256" key="2">
    <source>
        <dbReference type="ARBA" id="ARBA00007401"/>
    </source>
</evidence>
<comment type="catalytic activity">
    <reaction evidence="1">
        <text>Hydrolysis of terminal non-reducing beta-D-galactose residues in beta-D-galactosides.</text>
        <dbReference type="EC" id="3.2.1.23"/>
    </reaction>
</comment>
<dbReference type="InterPro" id="IPR023230">
    <property type="entry name" value="Glyco_hydro_2_CS"/>
</dbReference>
<keyword evidence="10" id="KW-1185">Reference proteome</keyword>
<dbReference type="Pfam" id="PF02836">
    <property type="entry name" value="Glyco_hydro_2_C"/>
    <property type="match status" value="1"/>
</dbReference>
<proteinExistence type="inferred from homology"/>
<reference evidence="9 10" key="1">
    <citation type="submission" date="2017-02" db="EMBL/GenBank/DDBJ databases">
        <authorList>
            <person name="Peterson S.W."/>
        </authorList>
    </citation>
    <scope>NUCLEOTIDE SEQUENCE [LARGE SCALE GENOMIC DNA]</scope>
    <source>
        <strain evidence="9 10">B Ar 00.02</strain>
    </source>
</reference>
<keyword evidence="4 9" id="KW-0378">Hydrolase</keyword>
<dbReference type="GO" id="GO:0004565">
    <property type="term" value="F:beta-galactosidase activity"/>
    <property type="evidence" value="ECO:0007669"/>
    <property type="project" value="UniProtKB-EC"/>
</dbReference>
<dbReference type="Pfam" id="PF02837">
    <property type="entry name" value="Glyco_hydro_2_N"/>
    <property type="match status" value="1"/>
</dbReference>
<dbReference type="InterPro" id="IPR017853">
    <property type="entry name" value="GH"/>
</dbReference>
<dbReference type="InterPro" id="IPR006103">
    <property type="entry name" value="Glyco_hydro_2_cat"/>
</dbReference>
<dbReference type="PANTHER" id="PTHR46323">
    <property type="entry name" value="BETA-GALACTOSIDASE"/>
    <property type="match status" value="1"/>
</dbReference>
<dbReference type="Proteomes" id="UP000195913">
    <property type="component" value="Unassembled WGS sequence"/>
</dbReference>
<dbReference type="GO" id="GO:0005990">
    <property type="term" value="P:lactose catabolic process"/>
    <property type="evidence" value="ECO:0007669"/>
    <property type="project" value="TreeGrafter"/>
</dbReference>
<dbReference type="InterPro" id="IPR011013">
    <property type="entry name" value="Gal_mutarotase_sf_dom"/>
</dbReference>
<protein>
    <recommendedName>
        <fullName evidence="3">beta-galactosidase</fullName>
        <ecNumber evidence="3">3.2.1.23</ecNumber>
    </recommendedName>
    <alternativeName>
        <fullName evidence="6">Lactase</fullName>
    </alternativeName>
</protein>
<dbReference type="PROSITE" id="PS00719">
    <property type="entry name" value="GLYCOSYL_HYDROL_F2_1"/>
    <property type="match status" value="1"/>
</dbReference>
<evidence type="ECO:0000259" key="8">
    <source>
        <dbReference type="SMART" id="SM01038"/>
    </source>
</evidence>
<dbReference type="InterPro" id="IPR006101">
    <property type="entry name" value="Glyco_hydro_2"/>
</dbReference>
<gene>
    <name evidence="9" type="ORF">FM101_03080</name>
</gene>
<dbReference type="InterPro" id="IPR004199">
    <property type="entry name" value="B-gal_small/dom_5"/>
</dbReference>
<dbReference type="AlphaFoldDB" id="A0A1R4FAS8"/>
<comment type="similarity">
    <text evidence="2">Belongs to the glycosyl hydrolase 2 family.</text>
</comment>
<dbReference type="RefSeq" id="WP_086995257.1">
    <property type="nucleotide sequence ID" value="NZ_FUHW01000014.1"/>
</dbReference>
<dbReference type="InterPro" id="IPR036156">
    <property type="entry name" value="Beta-gal/glucu_dom_sf"/>
</dbReference>
<dbReference type="PRINTS" id="PR00132">
    <property type="entry name" value="GLHYDRLASE2"/>
</dbReference>
<feature type="domain" description="Beta galactosidase small chain/" evidence="8">
    <location>
        <begin position="735"/>
        <end position="1037"/>
    </location>
</feature>
<dbReference type="InterPro" id="IPR032312">
    <property type="entry name" value="LacZ_4"/>
</dbReference>
<evidence type="ECO:0000256" key="3">
    <source>
        <dbReference type="ARBA" id="ARBA00012756"/>
    </source>
</evidence>
<dbReference type="Gene3D" id="2.70.98.10">
    <property type="match status" value="1"/>
</dbReference>
<dbReference type="Gene3D" id="2.60.40.10">
    <property type="entry name" value="Immunoglobulins"/>
    <property type="match status" value="2"/>
</dbReference>
<evidence type="ECO:0000313" key="10">
    <source>
        <dbReference type="Proteomes" id="UP000195913"/>
    </source>
</evidence>
<dbReference type="InterPro" id="IPR008979">
    <property type="entry name" value="Galactose-bd-like_sf"/>
</dbReference>